<dbReference type="PANTHER" id="PTHR24055">
    <property type="entry name" value="MITOGEN-ACTIVATED PROTEIN KINASE"/>
    <property type="match status" value="1"/>
</dbReference>
<evidence type="ECO:0000256" key="5">
    <source>
        <dbReference type="PROSITE-ProRule" id="PRU10141"/>
    </source>
</evidence>
<sequence length="664" mass="74656">MGWTDVEDVDASKGIYAVCGQLWSVGPRYKLQAHVGSGSYGDVCRAIDLEFGQIVALKRVADVFFCQLLAKRVLREVCIMRRLIYPYIISLTDVFTSKNLEKPDSTDLYIATEFAERGDLYHQEEQMSPETVRTLIWQLLVSVHYMHACHVWHRDIKSENVLLTGNLQAKLCDFGLSRSALETSSYMDTKPTAGRRKKPVLTRQYTKTVVTPSHRAPEVVMSQGQYTSAIDVWSVGCIFWELLMRQTHQHRGLVTKPLFGVRGEPSTPLRGESYNNDISSELHDQLDVIFNVIGTPCWKDIESVPSEHWRSYLKKVPGRAGNIVKQLSGLVDDNALDLLQRMLAFAPQRRCTADEALFHTYFKGMSKPLDDPPIPSVGRGPSALPDHPVCKISEPAVALGLLERELEMSANHADGGKLKLEHLLRCEVEQQQMMTNIRRDTLRNLATKGLFDRTLLPIPVVVQQQAPREIQLFPCATSRSTEYSTGSLNNQSEYWSVERRGDQGDWQNQGEPARVSNGSEHSHESFQLTGLSSGLGSIPYSGASVQDNELPPGKRQRMRYDTNSYTLFLMILNSASNYTTEIDNRRLRFTEASGSQFTSSLIVLCFDCLKSHMLTCLLSCSKCRQSSVFMEMNRPEVQYNQPGERIGGDTKLSISGSRARKGKG</sequence>
<name>A0A8T0HEN8_CERPU</name>
<evidence type="ECO:0000256" key="6">
    <source>
        <dbReference type="SAM" id="MobiDB-lite"/>
    </source>
</evidence>
<keyword evidence="9" id="KW-1185">Reference proteome</keyword>
<dbReference type="SUPFAM" id="SSF56112">
    <property type="entry name" value="Protein kinase-like (PK-like)"/>
    <property type="match status" value="1"/>
</dbReference>
<dbReference type="InterPro" id="IPR011009">
    <property type="entry name" value="Kinase-like_dom_sf"/>
</dbReference>
<feature type="binding site" evidence="5">
    <location>
        <position position="58"/>
    </location>
    <ligand>
        <name>ATP</name>
        <dbReference type="ChEBI" id="CHEBI:30616"/>
    </ligand>
</feature>
<dbReference type="AlphaFoldDB" id="A0A8T0HEN8"/>
<evidence type="ECO:0000313" key="9">
    <source>
        <dbReference type="Proteomes" id="UP000822688"/>
    </source>
</evidence>
<keyword evidence="3" id="KW-0418">Kinase</keyword>
<reference evidence="8 9" key="1">
    <citation type="submission" date="2020-06" db="EMBL/GenBank/DDBJ databases">
        <title>WGS assembly of Ceratodon purpureus strain R40.</title>
        <authorList>
            <person name="Carey S.B."/>
            <person name="Jenkins J."/>
            <person name="Shu S."/>
            <person name="Lovell J.T."/>
            <person name="Sreedasyam A."/>
            <person name="Maumus F."/>
            <person name="Tiley G.P."/>
            <person name="Fernandez-Pozo N."/>
            <person name="Barry K."/>
            <person name="Chen C."/>
            <person name="Wang M."/>
            <person name="Lipzen A."/>
            <person name="Daum C."/>
            <person name="Saski C.A."/>
            <person name="Payton A.C."/>
            <person name="Mcbreen J.C."/>
            <person name="Conrad R.E."/>
            <person name="Kollar L.M."/>
            <person name="Olsson S."/>
            <person name="Huttunen S."/>
            <person name="Landis J.B."/>
            <person name="Wickett N.J."/>
            <person name="Johnson M.G."/>
            <person name="Rensing S.A."/>
            <person name="Grimwood J."/>
            <person name="Schmutz J."/>
            <person name="Mcdaniel S.F."/>
        </authorList>
    </citation>
    <scope>NUCLEOTIDE SEQUENCE [LARGE SCALE GENOMIC DNA]</scope>
    <source>
        <strain evidence="8 9">R40</strain>
    </source>
</reference>
<feature type="domain" description="Protein kinase" evidence="7">
    <location>
        <begin position="29"/>
        <end position="362"/>
    </location>
</feature>
<dbReference type="InterPro" id="IPR008271">
    <property type="entry name" value="Ser/Thr_kinase_AS"/>
</dbReference>
<comment type="caution">
    <text evidence="8">The sequence shown here is derived from an EMBL/GenBank/DDBJ whole genome shotgun (WGS) entry which is preliminary data.</text>
</comment>
<feature type="region of interest" description="Disordered" evidence="6">
    <location>
        <begin position="500"/>
        <end position="522"/>
    </location>
</feature>
<proteinExistence type="predicted"/>
<evidence type="ECO:0000256" key="1">
    <source>
        <dbReference type="ARBA" id="ARBA00022679"/>
    </source>
</evidence>
<feature type="region of interest" description="Disordered" evidence="6">
    <location>
        <begin position="639"/>
        <end position="664"/>
    </location>
</feature>
<evidence type="ECO:0000256" key="3">
    <source>
        <dbReference type="ARBA" id="ARBA00022777"/>
    </source>
</evidence>
<dbReference type="GO" id="GO:0005524">
    <property type="term" value="F:ATP binding"/>
    <property type="evidence" value="ECO:0007669"/>
    <property type="project" value="UniProtKB-UniRule"/>
</dbReference>
<keyword evidence="4 5" id="KW-0067">ATP-binding</keyword>
<dbReference type="PROSITE" id="PS00108">
    <property type="entry name" value="PROTEIN_KINASE_ST"/>
    <property type="match status" value="1"/>
</dbReference>
<dbReference type="Gene3D" id="1.10.510.10">
    <property type="entry name" value="Transferase(Phosphotransferase) domain 1"/>
    <property type="match status" value="1"/>
</dbReference>
<evidence type="ECO:0000256" key="4">
    <source>
        <dbReference type="ARBA" id="ARBA00022840"/>
    </source>
</evidence>
<keyword evidence="2 5" id="KW-0547">Nucleotide-binding</keyword>
<evidence type="ECO:0000259" key="7">
    <source>
        <dbReference type="PROSITE" id="PS50011"/>
    </source>
</evidence>
<dbReference type="Pfam" id="PF00069">
    <property type="entry name" value="Pkinase"/>
    <property type="match status" value="1"/>
</dbReference>
<organism evidence="8 9">
    <name type="scientific">Ceratodon purpureus</name>
    <name type="common">Fire moss</name>
    <name type="synonym">Dicranum purpureum</name>
    <dbReference type="NCBI Taxonomy" id="3225"/>
    <lineage>
        <taxon>Eukaryota</taxon>
        <taxon>Viridiplantae</taxon>
        <taxon>Streptophyta</taxon>
        <taxon>Embryophyta</taxon>
        <taxon>Bryophyta</taxon>
        <taxon>Bryophytina</taxon>
        <taxon>Bryopsida</taxon>
        <taxon>Dicranidae</taxon>
        <taxon>Pseudoditrichales</taxon>
        <taxon>Ditrichaceae</taxon>
        <taxon>Ceratodon</taxon>
    </lineage>
</organism>
<accession>A0A8T0HEN8</accession>
<dbReference type="SMART" id="SM00220">
    <property type="entry name" value="S_TKc"/>
    <property type="match status" value="1"/>
</dbReference>
<keyword evidence="1" id="KW-0808">Transferase</keyword>
<dbReference type="InterPro" id="IPR000719">
    <property type="entry name" value="Prot_kinase_dom"/>
</dbReference>
<protein>
    <recommendedName>
        <fullName evidence="7">Protein kinase domain-containing protein</fullName>
    </recommendedName>
</protein>
<dbReference type="Proteomes" id="UP000822688">
    <property type="component" value="Chromosome 6"/>
</dbReference>
<gene>
    <name evidence="8" type="ORF">KC19_6G136100</name>
</gene>
<dbReference type="GO" id="GO:0004672">
    <property type="term" value="F:protein kinase activity"/>
    <property type="evidence" value="ECO:0007669"/>
    <property type="project" value="InterPro"/>
</dbReference>
<dbReference type="InterPro" id="IPR017441">
    <property type="entry name" value="Protein_kinase_ATP_BS"/>
</dbReference>
<dbReference type="PROSITE" id="PS50011">
    <property type="entry name" value="PROTEIN_KINASE_DOM"/>
    <property type="match status" value="1"/>
</dbReference>
<dbReference type="EMBL" id="CM026427">
    <property type="protein sequence ID" value="KAG0570063.1"/>
    <property type="molecule type" value="Genomic_DNA"/>
</dbReference>
<dbReference type="InterPro" id="IPR050117">
    <property type="entry name" value="MAPK"/>
</dbReference>
<dbReference type="PROSITE" id="PS00107">
    <property type="entry name" value="PROTEIN_KINASE_ATP"/>
    <property type="match status" value="1"/>
</dbReference>
<dbReference type="Gene3D" id="3.30.200.20">
    <property type="entry name" value="Phosphorylase Kinase, domain 1"/>
    <property type="match status" value="1"/>
</dbReference>
<evidence type="ECO:0000256" key="2">
    <source>
        <dbReference type="ARBA" id="ARBA00022741"/>
    </source>
</evidence>
<evidence type="ECO:0000313" key="8">
    <source>
        <dbReference type="EMBL" id="KAG0570063.1"/>
    </source>
</evidence>